<protein>
    <recommendedName>
        <fullName evidence="10">Flagellar protein FliL</fullName>
    </recommendedName>
</protein>
<reference evidence="11" key="1">
    <citation type="submission" date="2022-08" db="EMBL/GenBank/DDBJ databases">
        <title>Nisaea acidiphila sp. nov., isolated from a marine algal debris and emended description of the genus Nisaea Urios et al. 2008.</title>
        <authorList>
            <person name="Kwon K."/>
        </authorList>
    </citation>
    <scope>NUCLEOTIDE SEQUENCE</scope>
    <source>
        <strain evidence="11">MEBiC11861</strain>
    </source>
</reference>
<keyword evidence="11" id="KW-0969">Cilium</keyword>
<dbReference type="Proteomes" id="UP001060336">
    <property type="component" value="Chromosome"/>
</dbReference>
<dbReference type="GO" id="GO:0071978">
    <property type="term" value="P:bacterial-type flagellum-dependent swarming motility"/>
    <property type="evidence" value="ECO:0007669"/>
    <property type="project" value="TreeGrafter"/>
</dbReference>
<dbReference type="InterPro" id="IPR005503">
    <property type="entry name" value="FliL"/>
</dbReference>
<comment type="subcellular location">
    <subcellularLocation>
        <location evidence="10">Cell inner membrane</location>
    </subcellularLocation>
    <subcellularLocation>
        <location evidence="2">Cell membrane</location>
        <topology evidence="2">Single-pass membrane protein</topology>
    </subcellularLocation>
</comment>
<evidence type="ECO:0000256" key="7">
    <source>
        <dbReference type="ARBA" id="ARBA00022779"/>
    </source>
</evidence>
<sequence>MKKLIIFVTLPLMLIVGAGMGAVMFGLIPGFDPLGKRRAAMNGAEMAPKEEPYLNKAPPPFAETTPNAVVFQLEEFVINLQTERRYPVFMLLSLALELKDPAAQARVASLEPRIRDAVIVYASRFTQDDLNGFDGINKIRDGLWVRLRDIIDKDDLLNVQVMKMTIK</sequence>
<keyword evidence="11" id="KW-0282">Flagellum</keyword>
<evidence type="ECO:0000256" key="6">
    <source>
        <dbReference type="ARBA" id="ARBA00022692"/>
    </source>
</evidence>
<dbReference type="PANTHER" id="PTHR35091:SF2">
    <property type="entry name" value="FLAGELLAR PROTEIN FLIL"/>
    <property type="match status" value="1"/>
</dbReference>
<dbReference type="AlphaFoldDB" id="A0A9J7AVR2"/>
<keyword evidence="8" id="KW-1133">Transmembrane helix</keyword>
<dbReference type="Pfam" id="PF03748">
    <property type="entry name" value="FliL"/>
    <property type="match status" value="1"/>
</dbReference>
<dbReference type="RefSeq" id="WP_257770572.1">
    <property type="nucleotide sequence ID" value="NZ_CP102480.1"/>
</dbReference>
<keyword evidence="9 10" id="KW-0472">Membrane</keyword>
<accession>A0A9J7AVR2</accession>
<dbReference type="GO" id="GO:0009425">
    <property type="term" value="C:bacterial-type flagellum basal body"/>
    <property type="evidence" value="ECO:0007669"/>
    <property type="project" value="InterPro"/>
</dbReference>
<dbReference type="KEGG" id="naci:NUH88_05860"/>
<keyword evidence="4" id="KW-1003">Cell membrane</keyword>
<evidence type="ECO:0000256" key="10">
    <source>
        <dbReference type="RuleBase" id="RU364125"/>
    </source>
</evidence>
<gene>
    <name evidence="11" type="ORF">NUH88_05860</name>
</gene>
<keyword evidence="12" id="KW-1185">Reference proteome</keyword>
<evidence type="ECO:0000256" key="8">
    <source>
        <dbReference type="ARBA" id="ARBA00022989"/>
    </source>
</evidence>
<keyword evidence="7 10" id="KW-0283">Flagellar rotation</keyword>
<evidence type="ECO:0000313" key="11">
    <source>
        <dbReference type="EMBL" id="UUX51214.1"/>
    </source>
</evidence>
<dbReference type="EMBL" id="CP102480">
    <property type="protein sequence ID" value="UUX51214.1"/>
    <property type="molecule type" value="Genomic_DNA"/>
</dbReference>
<evidence type="ECO:0000256" key="2">
    <source>
        <dbReference type="ARBA" id="ARBA00004162"/>
    </source>
</evidence>
<keyword evidence="5 10" id="KW-0145">Chemotaxis</keyword>
<dbReference type="PANTHER" id="PTHR35091">
    <property type="entry name" value="FLAGELLAR PROTEIN FLIL"/>
    <property type="match status" value="1"/>
</dbReference>
<evidence type="ECO:0000256" key="3">
    <source>
        <dbReference type="ARBA" id="ARBA00008281"/>
    </source>
</evidence>
<organism evidence="11 12">
    <name type="scientific">Nisaea acidiphila</name>
    <dbReference type="NCBI Taxonomy" id="1862145"/>
    <lineage>
        <taxon>Bacteria</taxon>
        <taxon>Pseudomonadati</taxon>
        <taxon>Pseudomonadota</taxon>
        <taxon>Alphaproteobacteria</taxon>
        <taxon>Rhodospirillales</taxon>
        <taxon>Thalassobaculaceae</taxon>
        <taxon>Nisaea</taxon>
    </lineage>
</organism>
<dbReference type="GO" id="GO:0005886">
    <property type="term" value="C:plasma membrane"/>
    <property type="evidence" value="ECO:0007669"/>
    <property type="project" value="UniProtKB-SubCell"/>
</dbReference>
<name>A0A9J7AVR2_9PROT</name>
<evidence type="ECO:0000256" key="1">
    <source>
        <dbReference type="ARBA" id="ARBA00002254"/>
    </source>
</evidence>
<keyword evidence="11" id="KW-0966">Cell projection</keyword>
<keyword evidence="6" id="KW-0812">Transmembrane</keyword>
<keyword evidence="10" id="KW-0997">Cell inner membrane</keyword>
<comment type="similarity">
    <text evidence="3 10">Belongs to the FliL family.</text>
</comment>
<dbReference type="GO" id="GO:0006935">
    <property type="term" value="P:chemotaxis"/>
    <property type="evidence" value="ECO:0007669"/>
    <property type="project" value="UniProtKB-KW"/>
</dbReference>
<proteinExistence type="inferred from homology"/>
<evidence type="ECO:0000313" key="12">
    <source>
        <dbReference type="Proteomes" id="UP001060336"/>
    </source>
</evidence>
<evidence type="ECO:0000256" key="9">
    <source>
        <dbReference type="ARBA" id="ARBA00023136"/>
    </source>
</evidence>
<evidence type="ECO:0000256" key="4">
    <source>
        <dbReference type="ARBA" id="ARBA00022475"/>
    </source>
</evidence>
<comment type="function">
    <text evidence="1 10">Controls the rotational direction of flagella during chemotaxis.</text>
</comment>
<evidence type="ECO:0000256" key="5">
    <source>
        <dbReference type="ARBA" id="ARBA00022500"/>
    </source>
</evidence>